<dbReference type="GO" id="GO:0019825">
    <property type="term" value="F:oxygen binding"/>
    <property type="evidence" value="ECO:0007669"/>
    <property type="project" value="UniProtKB-UniRule"/>
</dbReference>
<dbReference type="InterPro" id="IPR014610">
    <property type="entry name" value="Haemoglobin_extracell"/>
</dbReference>
<gene>
    <name evidence="12" type="ORF">NP493_138g05013</name>
</gene>
<dbReference type="CDD" id="cd01040">
    <property type="entry name" value="Mb-like"/>
    <property type="match status" value="1"/>
</dbReference>
<evidence type="ECO:0000256" key="6">
    <source>
        <dbReference type="PIRNR" id="PIRNR036517"/>
    </source>
</evidence>
<dbReference type="SUPFAM" id="SSF46458">
    <property type="entry name" value="Globin-like"/>
    <property type="match status" value="1"/>
</dbReference>
<evidence type="ECO:0000256" key="8">
    <source>
        <dbReference type="PIRSR" id="PIRSR036517-2"/>
    </source>
</evidence>
<dbReference type="Proteomes" id="UP001209878">
    <property type="component" value="Unassembled WGS sequence"/>
</dbReference>
<accession>A0AAD9P572</accession>
<evidence type="ECO:0000256" key="4">
    <source>
        <dbReference type="ARBA" id="ARBA00022723"/>
    </source>
</evidence>
<sequence>MNSLILAALLLCGATVALASEHCSYEDADIVIKEWNHIFATGNSAPVLLHLSDIIANGFFDVEPTARPLFSRVNVADMQSGEFNAFMLRVLTTLTELINKLHSPEVLDSMLEHLAKQHAAMHGVKHEHFHIFRDVLGSTFNQLLDEYNPDAWKNCMFGILFGISGNLP</sequence>
<evidence type="ECO:0000313" key="12">
    <source>
        <dbReference type="EMBL" id="KAK2188274.1"/>
    </source>
</evidence>
<keyword evidence="5 6" id="KW-0408">Iron</keyword>
<keyword evidence="3 6" id="KW-0561">Oxygen transport</keyword>
<keyword evidence="13" id="KW-1185">Reference proteome</keyword>
<proteinExistence type="inferred from homology"/>
<evidence type="ECO:0000313" key="13">
    <source>
        <dbReference type="Proteomes" id="UP001209878"/>
    </source>
</evidence>
<evidence type="ECO:0000259" key="11">
    <source>
        <dbReference type="PROSITE" id="PS01033"/>
    </source>
</evidence>
<feature type="chain" id="PRO_5042250195" description="Extracellular globin" evidence="10">
    <location>
        <begin position="20"/>
        <end position="168"/>
    </location>
</feature>
<comment type="caution">
    <text evidence="12">The sequence shown here is derived from an EMBL/GenBank/DDBJ whole genome shotgun (WGS) entry which is preliminary data.</text>
</comment>
<feature type="domain" description="Globin" evidence="11">
    <location>
        <begin position="22"/>
        <end position="168"/>
    </location>
</feature>
<evidence type="ECO:0000256" key="9">
    <source>
        <dbReference type="RuleBase" id="RU000356"/>
    </source>
</evidence>
<dbReference type="InterPro" id="IPR000971">
    <property type="entry name" value="Globin"/>
</dbReference>
<evidence type="ECO:0000256" key="1">
    <source>
        <dbReference type="ARBA" id="ARBA00022448"/>
    </source>
</evidence>
<feature type="binding site" description="proximal binding residue" evidence="7">
    <location>
        <position position="118"/>
    </location>
    <ligand>
        <name>heme b</name>
        <dbReference type="ChEBI" id="CHEBI:60344"/>
    </ligand>
    <ligandPart>
        <name>Fe</name>
        <dbReference type="ChEBI" id="CHEBI:18248"/>
    </ligandPart>
</feature>
<evidence type="ECO:0000256" key="2">
    <source>
        <dbReference type="ARBA" id="ARBA00022617"/>
    </source>
</evidence>
<keyword evidence="10" id="KW-0732">Signal</keyword>
<dbReference type="EMBL" id="JAODUO010000138">
    <property type="protein sequence ID" value="KAK2188274.1"/>
    <property type="molecule type" value="Genomic_DNA"/>
</dbReference>
<protein>
    <recommendedName>
        <fullName evidence="6">Extracellular globin</fullName>
    </recommendedName>
</protein>
<keyword evidence="4 6" id="KW-0479">Metal-binding</keyword>
<evidence type="ECO:0000256" key="5">
    <source>
        <dbReference type="ARBA" id="ARBA00023004"/>
    </source>
</evidence>
<dbReference type="GO" id="GO:0020037">
    <property type="term" value="F:heme binding"/>
    <property type="evidence" value="ECO:0007669"/>
    <property type="project" value="UniProtKB-UniRule"/>
</dbReference>
<evidence type="ECO:0000256" key="7">
    <source>
        <dbReference type="PIRSR" id="PIRSR036517-1"/>
    </source>
</evidence>
<feature type="signal peptide" evidence="10">
    <location>
        <begin position="1"/>
        <end position="19"/>
    </location>
</feature>
<dbReference type="GO" id="GO:0005833">
    <property type="term" value="C:hemoglobin complex"/>
    <property type="evidence" value="ECO:0007669"/>
    <property type="project" value="UniProtKB-UniRule"/>
</dbReference>
<dbReference type="AlphaFoldDB" id="A0AAD9P572"/>
<dbReference type="GO" id="GO:0005506">
    <property type="term" value="F:iron ion binding"/>
    <property type="evidence" value="ECO:0007669"/>
    <property type="project" value="UniProtKB-UniRule"/>
</dbReference>
<comment type="similarity">
    <text evidence="6 9">Belongs to the globin family.</text>
</comment>
<keyword evidence="1 6" id="KW-0813">Transport</keyword>
<dbReference type="PROSITE" id="PS01033">
    <property type="entry name" value="GLOBIN"/>
    <property type="match status" value="1"/>
</dbReference>
<dbReference type="GO" id="GO:0005344">
    <property type="term" value="F:oxygen carrier activity"/>
    <property type="evidence" value="ECO:0007669"/>
    <property type="project" value="UniProtKB-UniRule"/>
</dbReference>
<keyword evidence="8" id="KW-1015">Disulfide bond</keyword>
<reference evidence="12" key="1">
    <citation type="journal article" date="2023" name="Mol. Biol. Evol.">
        <title>Third-Generation Sequencing Reveals the Adaptive Role of the Epigenome in Three Deep-Sea Polychaetes.</title>
        <authorList>
            <person name="Perez M."/>
            <person name="Aroh O."/>
            <person name="Sun Y."/>
            <person name="Lan Y."/>
            <person name="Juniper S.K."/>
            <person name="Young C.R."/>
            <person name="Angers B."/>
            <person name="Qian P.Y."/>
        </authorList>
    </citation>
    <scope>NUCLEOTIDE SEQUENCE</scope>
    <source>
        <strain evidence="12">R07B-5</strain>
    </source>
</reference>
<feature type="disulfide bond" evidence="8">
    <location>
        <begin position="23"/>
        <end position="155"/>
    </location>
</feature>
<keyword evidence="2 6" id="KW-0349">Heme</keyword>
<organism evidence="12 13">
    <name type="scientific">Ridgeia piscesae</name>
    <name type="common">Tubeworm</name>
    <dbReference type="NCBI Taxonomy" id="27915"/>
    <lineage>
        <taxon>Eukaryota</taxon>
        <taxon>Metazoa</taxon>
        <taxon>Spiralia</taxon>
        <taxon>Lophotrochozoa</taxon>
        <taxon>Annelida</taxon>
        <taxon>Polychaeta</taxon>
        <taxon>Sedentaria</taxon>
        <taxon>Canalipalpata</taxon>
        <taxon>Sabellida</taxon>
        <taxon>Siboglinidae</taxon>
        <taxon>Ridgeia</taxon>
    </lineage>
</organism>
<dbReference type="GO" id="GO:0005576">
    <property type="term" value="C:extracellular region"/>
    <property type="evidence" value="ECO:0007669"/>
    <property type="project" value="UniProtKB-UniRule"/>
</dbReference>
<dbReference type="InterPro" id="IPR044399">
    <property type="entry name" value="Mb-like_M"/>
</dbReference>
<dbReference type="InterPro" id="IPR009050">
    <property type="entry name" value="Globin-like_sf"/>
</dbReference>
<evidence type="ECO:0000256" key="3">
    <source>
        <dbReference type="ARBA" id="ARBA00022621"/>
    </source>
</evidence>
<name>A0AAD9P572_RIDPI</name>
<dbReference type="PIRSF" id="PIRSF036517">
    <property type="entry name" value="Ext_hemo"/>
    <property type="match status" value="1"/>
</dbReference>
<evidence type="ECO:0000256" key="10">
    <source>
        <dbReference type="SAM" id="SignalP"/>
    </source>
</evidence>
<dbReference type="Gene3D" id="1.10.490.10">
    <property type="entry name" value="Globins"/>
    <property type="match status" value="1"/>
</dbReference>
<dbReference type="Pfam" id="PF00042">
    <property type="entry name" value="Globin"/>
    <property type="match status" value="1"/>
</dbReference>
<dbReference type="InterPro" id="IPR012292">
    <property type="entry name" value="Globin/Proto"/>
</dbReference>